<reference evidence="1 2" key="1">
    <citation type="journal article" date="2018" name="Arch. Microbiol.">
        <title>Hymenobacter segetis sp. nov., isolated from soil.</title>
        <authorList>
            <person name="Ten L.N."/>
            <person name="Lim S.J."/>
            <person name="Kim B.O."/>
            <person name="Kang I.K."/>
            <person name="Jung H.Y."/>
        </authorList>
    </citation>
    <scope>NUCLEOTIDE SEQUENCE [LARGE SCALE GENOMIC DNA]</scope>
    <source>
        <strain evidence="1 2">S7-3-11</strain>
    </source>
</reference>
<name>A0ABU9M1H1_9BACT</name>
<accession>A0ABU9M1H1</accession>
<dbReference type="RefSeq" id="WP_342301207.1">
    <property type="nucleotide sequence ID" value="NZ_JBCEVZ010000087.1"/>
</dbReference>
<dbReference type="Proteomes" id="UP001479606">
    <property type="component" value="Unassembled WGS sequence"/>
</dbReference>
<protein>
    <submittedName>
        <fullName evidence="1">Uncharacterized protein</fullName>
    </submittedName>
</protein>
<evidence type="ECO:0000313" key="1">
    <source>
        <dbReference type="EMBL" id="MEL5996661.1"/>
    </source>
</evidence>
<proteinExistence type="predicted"/>
<sequence>MQADFNNLTSTSQLHPGQLGGVQHDILFSVMKIIHRQPENTVRPATASSDKVDRLSCCCRLSELMPLVRQLHHDARARYEAGRQNEQRQQAA</sequence>
<evidence type="ECO:0000313" key="2">
    <source>
        <dbReference type="Proteomes" id="UP001479606"/>
    </source>
</evidence>
<comment type="caution">
    <text evidence="1">The sequence shown here is derived from an EMBL/GenBank/DDBJ whole genome shotgun (WGS) entry which is preliminary data.</text>
</comment>
<dbReference type="EMBL" id="JBCEVZ010000087">
    <property type="protein sequence ID" value="MEL5996661.1"/>
    <property type="molecule type" value="Genomic_DNA"/>
</dbReference>
<organism evidence="1 2">
    <name type="scientific">Hymenobacter segetis</name>
    <dbReference type="NCBI Taxonomy" id="2025509"/>
    <lineage>
        <taxon>Bacteria</taxon>
        <taxon>Pseudomonadati</taxon>
        <taxon>Bacteroidota</taxon>
        <taxon>Cytophagia</taxon>
        <taxon>Cytophagales</taxon>
        <taxon>Hymenobacteraceae</taxon>
        <taxon>Hymenobacter</taxon>
    </lineage>
</organism>
<gene>
    <name evidence="1" type="ORF">AAFH49_20800</name>
</gene>
<keyword evidence="2" id="KW-1185">Reference proteome</keyword>